<sequence>MNEQRREFIRLAGMGFLASVGATCGLMSSAPLEATDLTVFADSGNGAVRWGMLVDTRKCREGCNKCIESCHTVHNVPDFASAKERVQWIEKRPVASLFSERKALPAQSATLPALCNHCAKAPCVTACPTSAIFRRYDGIVGLDFHRCIGCRACMTACPYSAISFNWKAPRPAIKSLSDGYPTREQGMVEKCNFCSERLAKGLMPACAESCPEHALVFGNLNDPASEIRTLLASSRTLQRKAEQGTKPSVFYII</sequence>
<evidence type="ECO:0000259" key="5">
    <source>
        <dbReference type="PROSITE" id="PS51379"/>
    </source>
</evidence>
<evidence type="ECO:0000313" key="6">
    <source>
        <dbReference type="EMBL" id="ABB29193.1"/>
    </source>
</evidence>
<dbReference type="CDD" id="cd10551">
    <property type="entry name" value="PsrB"/>
    <property type="match status" value="1"/>
</dbReference>
<dbReference type="Pfam" id="PF13247">
    <property type="entry name" value="Fer4_11"/>
    <property type="match status" value="2"/>
</dbReference>
<dbReference type="AlphaFoldDB" id="Q3AP82"/>
<keyword evidence="6" id="KW-0560">Oxidoreductase</keyword>
<feature type="domain" description="4Fe-4S ferredoxin-type" evidence="5">
    <location>
        <begin position="50"/>
        <end position="82"/>
    </location>
</feature>
<dbReference type="PANTHER" id="PTHR43177">
    <property type="entry name" value="PROTEIN NRFC"/>
    <property type="match status" value="1"/>
</dbReference>
<dbReference type="HOGENOM" id="CLU_043374_1_0_10"/>
<dbReference type="InterPro" id="IPR017900">
    <property type="entry name" value="4Fe4S_Fe_S_CS"/>
</dbReference>
<dbReference type="GO" id="GO:0051539">
    <property type="term" value="F:4 iron, 4 sulfur cluster binding"/>
    <property type="evidence" value="ECO:0007669"/>
    <property type="project" value="UniProtKB-KW"/>
</dbReference>
<dbReference type="InterPro" id="IPR017896">
    <property type="entry name" value="4Fe4S_Fe-S-bd"/>
</dbReference>
<dbReference type="EC" id="1.97.1.9" evidence="6"/>
<keyword evidence="2" id="KW-0479">Metal-binding</keyword>
<evidence type="ECO:0000256" key="1">
    <source>
        <dbReference type="ARBA" id="ARBA00022485"/>
    </source>
</evidence>
<protein>
    <submittedName>
        <fullName evidence="6">Putative sulfite reductase-associated electron transfer protein DsrO</fullName>
        <ecNumber evidence="6">1.97.1.9</ecNumber>
    </submittedName>
</protein>
<dbReference type="EMBL" id="CP000108">
    <property type="protein sequence ID" value="ABB29193.1"/>
    <property type="molecule type" value="Genomic_DNA"/>
</dbReference>
<dbReference type="NCBIfam" id="NF045797">
    <property type="entry name" value="DsrO"/>
    <property type="match status" value="1"/>
</dbReference>
<keyword evidence="3" id="KW-0408">Iron</keyword>
<dbReference type="PROSITE" id="PS00198">
    <property type="entry name" value="4FE4S_FER_1"/>
    <property type="match status" value="1"/>
</dbReference>
<evidence type="ECO:0000256" key="3">
    <source>
        <dbReference type="ARBA" id="ARBA00023004"/>
    </source>
</evidence>
<dbReference type="OrthoDB" id="9779457at2"/>
<feature type="domain" description="4Fe-4S ferredoxin-type" evidence="5">
    <location>
        <begin position="106"/>
        <end position="137"/>
    </location>
</feature>
<evidence type="ECO:0000256" key="2">
    <source>
        <dbReference type="ARBA" id="ARBA00022723"/>
    </source>
</evidence>
<dbReference type="PROSITE" id="PS51379">
    <property type="entry name" value="4FE4S_FER_2"/>
    <property type="match status" value="3"/>
</dbReference>
<dbReference type="InterPro" id="IPR054822">
    <property type="entry name" value="DsrO-like"/>
</dbReference>
<dbReference type="eggNOG" id="COG0437">
    <property type="taxonomic scope" value="Bacteria"/>
</dbReference>
<dbReference type="SUPFAM" id="SSF54862">
    <property type="entry name" value="4Fe-4S ferredoxins"/>
    <property type="match status" value="1"/>
</dbReference>
<dbReference type="PANTHER" id="PTHR43177:SF3">
    <property type="entry name" value="PROTEIN NRFC HOMOLOG"/>
    <property type="match status" value="1"/>
</dbReference>
<keyword evidence="4" id="KW-0411">Iron-sulfur</keyword>
<evidence type="ECO:0000256" key="4">
    <source>
        <dbReference type="ARBA" id="ARBA00023014"/>
    </source>
</evidence>
<feature type="domain" description="4Fe-4S ferredoxin-type" evidence="5">
    <location>
        <begin position="138"/>
        <end position="167"/>
    </location>
</feature>
<proteinExistence type="predicted"/>
<reference evidence="6" key="1">
    <citation type="submission" date="2005-08" db="EMBL/GenBank/DDBJ databases">
        <title>Complete sequence of Chlorobium chlorochromatii CaD3.</title>
        <authorList>
            <person name="Copeland A."/>
            <person name="Lucas S."/>
            <person name="Lapidus A."/>
            <person name="Barry K."/>
            <person name="Detter J.C."/>
            <person name="Glavina T."/>
            <person name="Hammon N."/>
            <person name="Israni S."/>
            <person name="Pitluck S."/>
            <person name="Bryant D."/>
            <person name="Schmutz J."/>
            <person name="Larimer F."/>
            <person name="Land M."/>
            <person name="Kyrpides N."/>
            <person name="Ivanova N."/>
            <person name="Richardson P."/>
        </authorList>
    </citation>
    <scope>NUCLEOTIDE SEQUENCE [LARGE SCALE GENOMIC DNA]</scope>
    <source>
        <strain evidence="6">CaD3</strain>
    </source>
</reference>
<dbReference type="GO" id="GO:0033797">
    <property type="term" value="F:selenate reductase activity"/>
    <property type="evidence" value="ECO:0007669"/>
    <property type="project" value="UniProtKB-EC"/>
</dbReference>
<dbReference type="Gene3D" id="3.30.70.20">
    <property type="match status" value="2"/>
</dbReference>
<dbReference type="KEGG" id="cch:Cag_1945"/>
<dbReference type="GO" id="GO:0046872">
    <property type="term" value="F:metal ion binding"/>
    <property type="evidence" value="ECO:0007669"/>
    <property type="project" value="UniProtKB-KW"/>
</dbReference>
<name>Q3AP82_CHLCH</name>
<accession>Q3AP82</accession>
<dbReference type="STRING" id="340177.Cag_1945"/>
<dbReference type="InterPro" id="IPR050954">
    <property type="entry name" value="ET_IronSulfur_Cluster-Binding"/>
</dbReference>
<gene>
    <name evidence="6" type="ordered locus">Cag_1945</name>
</gene>
<organism evidence="6">
    <name type="scientific">Chlorobium chlorochromatii (strain CaD3)</name>
    <dbReference type="NCBI Taxonomy" id="340177"/>
    <lineage>
        <taxon>Bacteria</taxon>
        <taxon>Pseudomonadati</taxon>
        <taxon>Chlorobiota</taxon>
        <taxon>Chlorobiia</taxon>
        <taxon>Chlorobiales</taxon>
        <taxon>Chlorobiaceae</taxon>
        <taxon>Chlorobium/Pelodictyon group</taxon>
        <taxon>Chlorobium</taxon>
    </lineage>
</organism>
<keyword evidence="1" id="KW-0004">4Fe-4S</keyword>